<dbReference type="InterPro" id="IPR010331">
    <property type="entry name" value="ExoD"/>
</dbReference>
<organism evidence="2 3">
    <name type="scientific">Halomonas halmophila</name>
    <dbReference type="NCBI Taxonomy" id="252"/>
    <lineage>
        <taxon>Bacteria</taxon>
        <taxon>Pseudomonadati</taxon>
        <taxon>Pseudomonadota</taxon>
        <taxon>Gammaproteobacteria</taxon>
        <taxon>Oceanospirillales</taxon>
        <taxon>Halomonadaceae</taxon>
        <taxon>Halomonas</taxon>
    </lineage>
</organism>
<name>A0A4Y4F7D6_9GAMM</name>
<keyword evidence="3" id="KW-1185">Reference proteome</keyword>
<dbReference type="Proteomes" id="UP000319812">
    <property type="component" value="Unassembled WGS sequence"/>
</dbReference>
<sequence>MSQDMSISDVLQRLQDEAKAGNVAVGTLVDALNSRGFGPLLLAPALVAMLPTGGIPGVPTICGVLIFLIAIQGSLGMPSPWVPRRLRRLAIQQQALIATTERAMPVAQRLDRWFRPRLIALTRAPVSQVVALFCAVSGLAMIPLELVPFASGIPALAVTLVAIGMSTRDGAMVVLAALAIAAGGGLLILLG</sequence>
<feature type="transmembrane region" description="Helical" evidence="1">
    <location>
        <begin position="146"/>
        <end position="164"/>
    </location>
</feature>
<dbReference type="RefSeq" id="WP_141321710.1">
    <property type="nucleotide sequence ID" value="NZ_BJOC01000047.1"/>
</dbReference>
<accession>A0A4Y4F7D6</accession>
<dbReference type="Pfam" id="PF06055">
    <property type="entry name" value="ExoD"/>
    <property type="match status" value="1"/>
</dbReference>
<feature type="transmembrane region" description="Helical" evidence="1">
    <location>
        <begin position="171"/>
        <end position="190"/>
    </location>
</feature>
<dbReference type="AlphaFoldDB" id="A0A4Y4F7D6"/>
<dbReference type="OrthoDB" id="8635607at2"/>
<dbReference type="PIRSF" id="PIRSF033239">
    <property type="entry name" value="ExoD"/>
    <property type="match status" value="1"/>
</dbReference>
<evidence type="ECO:0000313" key="2">
    <source>
        <dbReference type="EMBL" id="GED23744.1"/>
    </source>
</evidence>
<keyword evidence="1" id="KW-1133">Transmembrane helix</keyword>
<proteinExistence type="predicted"/>
<feature type="transmembrane region" description="Helical" evidence="1">
    <location>
        <begin position="118"/>
        <end position="140"/>
    </location>
</feature>
<keyword evidence="1" id="KW-0812">Transmembrane</keyword>
<evidence type="ECO:0000313" key="3">
    <source>
        <dbReference type="Proteomes" id="UP000319812"/>
    </source>
</evidence>
<reference evidence="2 3" key="1">
    <citation type="submission" date="2019-06" db="EMBL/GenBank/DDBJ databases">
        <title>Whole genome shotgun sequence of Halomonas halmophila NBRC 15537.</title>
        <authorList>
            <person name="Hosoyama A."/>
            <person name="Uohara A."/>
            <person name="Ohji S."/>
            <person name="Ichikawa N."/>
        </authorList>
    </citation>
    <scope>NUCLEOTIDE SEQUENCE [LARGE SCALE GENOMIC DNA]</scope>
    <source>
        <strain evidence="2 3">NBRC 15537</strain>
    </source>
</reference>
<dbReference type="PANTHER" id="PTHR41795">
    <property type="entry name" value="EXOPOLYSACCHARIDE SYNTHESIS PROTEIN"/>
    <property type="match status" value="1"/>
</dbReference>
<protein>
    <submittedName>
        <fullName evidence="2">Uncharacterized protein</fullName>
    </submittedName>
</protein>
<comment type="caution">
    <text evidence="2">The sequence shown here is derived from an EMBL/GenBank/DDBJ whole genome shotgun (WGS) entry which is preliminary data.</text>
</comment>
<feature type="transmembrane region" description="Helical" evidence="1">
    <location>
        <begin position="58"/>
        <end position="78"/>
    </location>
</feature>
<evidence type="ECO:0000256" key="1">
    <source>
        <dbReference type="SAM" id="Phobius"/>
    </source>
</evidence>
<gene>
    <name evidence="2" type="ORF">HHA01_27210</name>
</gene>
<dbReference type="EMBL" id="BJOC01000047">
    <property type="protein sequence ID" value="GED23744.1"/>
    <property type="molecule type" value="Genomic_DNA"/>
</dbReference>
<dbReference type="PANTHER" id="PTHR41795:SF1">
    <property type="entry name" value="EXOPOLYSACCHARIDE SYNTHESIS PROTEIN"/>
    <property type="match status" value="1"/>
</dbReference>
<keyword evidence="1" id="KW-0472">Membrane</keyword>